<reference evidence="1" key="1">
    <citation type="submission" date="2019-12" db="EMBL/GenBank/DDBJ databases">
        <title>Genome sequencing and annotation of Brassica cretica.</title>
        <authorList>
            <person name="Studholme D.J."/>
            <person name="Sarris P.F."/>
        </authorList>
    </citation>
    <scope>NUCLEOTIDE SEQUENCE</scope>
    <source>
        <strain evidence="1">PFS-001/15</strain>
        <tissue evidence="1">Leaf</tissue>
    </source>
</reference>
<name>A0A8S9KXV1_BRACR</name>
<sequence>MTVGRNGALPTAVRCPRGESACGDHIVFGPSLLHRDTTGASLLHRETTGASHLPRATTGASLLHRSTTACWSLSSSSIHHCMP</sequence>
<organism evidence="1 2">
    <name type="scientific">Brassica cretica</name>
    <name type="common">Mustard</name>
    <dbReference type="NCBI Taxonomy" id="69181"/>
    <lineage>
        <taxon>Eukaryota</taxon>
        <taxon>Viridiplantae</taxon>
        <taxon>Streptophyta</taxon>
        <taxon>Embryophyta</taxon>
        <taxon>Tracheophyta</taxon>
        <taxon>Spermatophyta</taxon>
        <taxon>Magnoliopsida</taxon>
        <taxon>eudicotyledons</taxon>
        <taxon>Gunneridae</taxon>
        <taxon>Pentapetalae</taxon>
        <taxon>rosids</taxon>
        <taxon>malvids</taxon>
        <taxon>Brassicales</taxon>
        <taxon>Brassicaceae</taxon>
        <taxon>Brassiceae</taxon>
        <taxon>Brassica</taxon>
    </lineage>
</organism>
<evidence type="ECO:0000313" key="2">
    <source>
        <dbReference type="Proteomes" id="UP000712281"/>
    </source>
</evidence>
<evidence type="ECO:0000313" key="1">
    <source>
        <dbReference type="EMBL" id="KAF2598862.1"/>
    </source>
</evidence>
<protein>
    <submittedName>
        <fullName evidence="1">Uncharacterized protein</fullName>
    </submittedName>
</protein>
<comment type="caution">
    <text evidence="1">The sequence shown here is derived from an EMBL/GenBank/DDBJ whole genome shotgun (WGS) entry which is preliminary data.</text>
</comment>
<gene>
    <name evidence="1" type="ORF">F2Q68_00009402</name>
</gene>
<dbReference type="EMBL" id="QGKW02000717">
    <property type="protein sequence ID" value="KAF2598862.1"/>
    <property type="molecule type" value="Genomic_DNA"/>
</dbReference>
<accession>A0A8S9KXV1</accession>
<dbReference type="AlphaFoldDB" id="A0A8S9KXV1"/>
<dbReference type="Proteomes" id="UP000712281">
    <property type="component" value="Unassembled WGS sequence"/>
</dbReference>
<proteinExistence type="predicted"/>